<organism evidence="1">
    <name type="scientific">Amblyomma parvum</name>
    <name type="common">South American tick</name>
    <dbReference type="NCBI Taxonomy" id="251391"/>
    <lineage>
        <taxon>Eukaryota</taxon>
        <taxon>Metazoa</taxon>
        <taxon>Ecdysozoa</taxon>
        <taxon>Arthropoda</taxon>
        <taxon>Chelicerata</taxon>
        <taxon>Arachnida</taxon>
        <taxon>Acari</taxon>
        <taxon>Parasitiformes</taxon>
        <taxon>Ixodida</taxon>
        <taxon>Ixodoidea</taxon>
        <taxon>Ixodidae</taxon>
        <taxon>Amblyomminae</taxon>
        <taxon>Amblyomma</taxon>
    </lineage>
</organism>
<dbReference type="InterPro" id="IPR012674">
    <property type="entry name" value="Calycin"/>
</dbReference>
<dbReference type="EMBL" id="GBBL01000469">
    <property type="protein sequence ID" value="JAC26851.1"/>
    <property type="molecule type" value="mRNA"/>
</dbReference>
<dbReference type="Gene3D" id="2.40.128.20">
    <property type="match status" value="1"/>
</dbReference>
<accession>A0A023FY94</accession>
<reference evidence="1" key="1">
    <citation type="submission" date="2014-03" db="EMBL/GenBank/DDBJ databases">
        <title>The sialotranscriptome of Amblyomma triste, Amblyomma parvum and Amblyomma cajennense ticks, uncovered by 454-based RNA-seq.</title>
        <authorList>
            <person name="Garcia G.R."/>
            <person name="Gardinassi L.G."/>
            <person name="Ribeiro J.M."/>
            <person name="Anatrielo E."/>
            <person name="Ferreira B.R."/>
            <person name="Moreira H.N."/>
            <person name="Mafra C."/>
            <person name="Olegario M.M."/>
            <person name="Szabo P.J."/>
            <person name="Miranda-Santos I.K."/>
            <person name="Maruyama S.R."/>
        </authorList>
    </citation>
    <scope>NUCLEOTIDE SEQUENCE</scope>
    <source>
        <strain evidence="1">Araguapaz</strain>
        <tissue evidence="1">Salivary glands</tissue>
    </source>
</reference>
<name>A0A023FY94_AMBPA</name>
<evidence type="ECO:0000313" key="1">
    <source>
        <dbReference type="EMBL" id="JAC26851.1"/>
    </source>
</evidence>
<sequence>ETPTTLRVKLSSTAGAQARIMRCLIVALVAFFATVICDDSITKEMFLQKMNESQPYWTMVGSYEEAIGGRKKVCISTKRIQQTENSDNEAVIFHQSYKLKGCEWFPFGHEASYRVTFTDPHGSATQLEIHMKPVREGWGTARNYSLVYWNPSEECFVLKFSDSEGKPQCELLAWDLKAEKNATFPMCQQNYQAMCPAAPKHALFNEYCKITHAQMMENMSTLPVERCMQNSHS</sequence>
<feature type="non-terminal residue" evidence="1">
    <location>
        <position position="1"/>
    </location>
</feature>
<dbReference type="AlphaFoldDB" id="A0A023FY94"/>
<proteinExistence type="evidence at transcript level"/>
<protein>
    <submittedName>
        <fullName evidence="1">Uncharacterized protein</fullName>
    </submittedName>
</protein>
<dbReference type="SUPFAM" id="SSF50814">
    <property type="entry name" value="Lipocalins"/>
    <property type="match status" value="1"/>
</dbReference>